<gene>
    <name evidence="1" type="ORF">RPERSI_LOCUS18138</name>
</gene>
<protein>
    <submittedName>
        <fullName evidence="1">35726_t:CDS:1</fullName>
    </submittedName>
</protein>
<dbReference type="Proteomes" id="UP000789920">
    <property type="component" value="Unassembled WGS sequence"/>
</dbReference>
<proteinExistence type="predicted"/>
<organism evidence="1 2">
    <name type="scientific">Racocetra persica</name>
    <dbReference type="NCBI Taxonomy" id="160502"/>
    <lineage>
        <taxon>Eukaryota</taxon>
        <taxon>Fungi</taxon>
        <taxon>Fungi incertae sedis</taxon>
        <taxon>Mucoromycota</taxon>
        <taxon>Glomeromycotina</taxon>
        <taxon>Glomeromycetes</taxon>
        <taxon>Diversisporales</taxon>
        <taxon>Gigasporaceae</taxon>
        <taxon>Racocetra</taxon>
    </lineage>
</organism>
<dbReference type="EMBL" id="CAJVQC010047564">
    <property type="protein sequence ID" value="CAG8784910.1"/>
    <property type="molecule type" value="Genomic_DNA"/>
</dbReference>
<name>A0ACA9RAY0_9GLOM</name>
<sequence length="47" mass="5453">VDWECIGKKPDVMVLVEHKEKINELLYVECSCILCTKQKKADISMKL</sequence>
<evidence type="ECO:0000313" key="1">
    <source>
        <dbReference type="EMBL" id="CAG8784910.1"/>
    </source>
</evidence>
<comment type="caution">
    <text evidence="1">The sequence shown here is derived from an EMBL/GenBank/DDBJ whole genome shotgun (WGS) entry which is preliminary data.</text>
</comment>
<evidence type="ECO:0000313" key="2">
    <source>
        <dbReference type="Proteomes" id="UP000789920"/>
    </source>
</evidence>
<keyword evidence="2" id="KW-1185">Reference proteome</keyword>
<accession>A0ACA9RAY0</accession>
<reference evidence="1" key="1">
    <citation type="submission" date="2021-06" db="EMBL/GenBank/DDBJ databases">
        <authorList>
            <person name="Kallberg Y."/>
            <person name="Tangrot J."/>
            <person name="Rosling A."/>
        </authorList>
    </citation>
    <scope>NUCLEOTIDE SEQUENCE</scope>
    <source>
        <strain evidence="1">MA461A</strain>
    </source>
</reference>
<feature type="non-terminal residue" evidence="1">
    <location>
        <position position="1"/>
    </location>
</feature>